<dbReference type="AlphaFoldDB" id="E3ZQL2"/>
<evidence type="ECO:0000256" key="4">
    <source>
        <dbReference type="ARBA" id="ARBA00022490"/>
    </source>
</evidence>
<evidence type="ECO:0000256" key="3">
    <source>
        <dbReference type="ARBA" id="ARBA00011738"/>
    </source>
</evidence>
<dbReference type="Gene3D" id="2.30.22.10">
    <property type="entry name" value="Head domain of nucleotide exchange factor GrpE"/>
    <property type="match status" value="1"/>
</dbReference>
<dbReference type="GO" id="GO:0051087">
    <property type="term" value="F:protein-folding chaperone binding"/>
    <property type="evidence" value="ECO:0007669"/>
    <property type="project" value="InterPro"/>
</dbReference>
<dbReference type="HOGENOM" id="CLU_197888_0_0_9"/>
<evidence type="ECO:0000256" key="9">
    <source>
        <dbReference type="RuleBase" id="RU000639"/>
    </source>
</evidence>
<evidence type="ECO:0000256" key="1">
    <source>
        <dbReference type="ARBA" id="ARBA00004496"/>
    </source>
</evidence>
<dbReference type="PANTHER" id="PTHR21237:SF23">
    <property type="entry name" value="GRPE PROTEIN HOMOLOG, MITOCHONDRIAL"/>
    <property type="match status" value="1"/>
</dbReference>
<dbReference type="InterPro" id="IPR000740">
    <property type="entry name" value="GrpE"/>
</dbReference>
<dbReference type="GO" id="GO:0051082">
    <property type="term" value="F:unfolded protein binding"/>
    <property type="evidence" value="ECO:0007669"/>
    <property type="project" value="TreeGrafter"/>
</dbReference>
<dbReference type="GO" id="GO:0005737">
    <property type="term" value="C:cytoplasm"/>
    <property type="evidence" value="ECO:0007669"/>
    <property type="project" value="UniProtKB-SubCell"/>
</dbReference>
<name>E3ZQL2_LISSE</name>
<dbReference type="Pfam" id="PF01025">
    <property type="entry name" value="GrpE"/>
    <property type="match status" value="1"/>
</dbReference>
<dbReference type="PATRIC" id="fig|702453.3.peg.1442"/>
<dbReference type="PANTHER" id="PTHR21237">
    <property type="entry name" value="GRPE PROTEIN"/>
    <property type="match status" value="1"/>
</dbReference>
<dbReference type="InterPro" id="IPR009012">
    <property type="entry name" value="GrpE_head"/>
</dbReference>
<comment type="caution">
    <text evidence="11">The sequence shown here is derived from an EMBL/GenBank/DDBJ whole genome shotgun (WGS) entry which is preliminary data.</text>
</comment>
<comment type="subcellular location">
    <subcellularLocation>
        <location evidence="1">Cytoplasm</location>
    </subcellularLocation>
</comment>
<dbReference type="GO" id="GO:0000774">
    <property type="term" value="F:adenyl-nucleotide exchange factor activity"/>
    <property type="evidence" value="ECO:0007669"/>
    <property type="project" value="InterPro"/>
</dbReference>
<reference evidence="11 12" key="1">
    <citation type="journal article" date="2010" name="Microbiol. Resour. Announc.">
        <title>Comparative genomics of the bacterial genus Listeria: Genome evolution is characterized by limited gene acquisition and limited gene loss.</title>
        <authorList>
            <person name="den Bakker H.C."/>
            <person name="Cummings C.A."/>
            <person name="Ferreira V."/>
            <person name="Vatta P."/>
            <person name="Orsi R.H."/>
            <person name="Degoricija L."/>
            <person name="Barker M."/>
            <person name="Petrauskene O."/>
            <person name="Furtado M.R."/>
            <person name="Wiedmann M."/>
        </authorList>
    </citation>
    <scope>NUCLEOTIDE SEQUENCE [LARGE SCALE GENOMIC DNA]</scope>
    <source>
        <strain evidence="11 12">FSL N1-067</strain>
    </source>
</reference>
<keyword evidence="6 9" id="KW-0143">Chaperone</keyword>
<keyword evidence="4" id="KW-0963">Cytoplasm</keyword>
<dbReference type="PRINTS" id="PR00773">
    <property type="entry name" value="GRPEPROTEIN"/>
</dbReference>
<evidence type="ECO:0000256" key="5">
    <source>
        <dbReference type="ARBA" id="ARBA00023016"/>
    </source>
</evidence>
<dbReference type="FunFam" id="2.30.22.10:FF:000001">
    <property type="entry name" value="Protein GrpE"/>
    <property type="match status" value="1"/>
</dbReference>
<evidence type="ECO:0000256" key="6">
    <source>
        <dbReference type="ARBA" id="ARBA00023186"/>
    </source>
</evidence>
<proteinExistence type="inferred from homology"/>
<dbReference type="GO" id="GO:0006457">
    <property type="term" value="P:protein folding"/>
    <property type="evidence" value="ECO:0007669"/>
    <property type="project" value="InterPro"/>
</dbReference>
<feature type="non-terminal residue" evidence="11">
    <location>
        <position position="1"/>
    </location>
</feature>
<dbReference type="EMBL" id="ADXJ01000667">
    <property type="protein sequence ID" value="EFS00086.1"/>
    <property type="molecule type" value="Genomic_DNA"/>
</dbReference>
<comment type="function">
    <text evidence="7 9">Participates actively in the response to hyperosmotic and heat shock by preventing the aggregation of stress-denatured proteins, in association with DnaK and GrpE. It is the nucleotide exchange factor for DnaK and may function as a thermosensor. Unfolded proteins bind initially to DnaJ; upon interaction with the DnaJ-bound protein, DnaK hydrolyzes its bound ATP, resulting in the formation of a stable complex. GrpE releases ADP from DnaK; ATP binding to DnaK triggers the release of the substrate protein, thus completing the reaction cycle. Several rounds of ATP-dependent interactions between DnaJ, DnaK and GrpE are required for fully efficient folding.</text>
</comment>
<evidence type="ECO:0000313" key="11">
    <source>
        <dbReference type="EMBL" id="EFS00086.1"/>
    </source>
</evidence>
<evidence type="ECO:0000256" key="2">
    <source>
        <dbReference type="ARBA" id="ARBA00009054"/>
    </source>
</evidence>
<comment type="similarity">
    <text evidence="2 10">Belongs to the GrpE family.</text>
</comment>
<evidence type="ECO:0000256" key="10">
    <source>
        <dbReference type="RuleBase" id="RU004478"/>
    </source>
</evidence>
<organism evidence="11 12">
    <name type="scientific">Listeria seeligeri FSL N1-067</name>
    <dbReference type="NCBI Taxonomy" id="702453"/>
    <lineage>
        <taxon>Bacteria</taxon>
        <taxon>Bacillati</taxon>
        <taxon>Bacillota</taxon>
        <taxon>Bacilli</taxon>
        <taxon>Bacillales</taxon>
        <taxon>Listeriaceae</taxon>
        <taxon>Listeria</taxon>
    </lineage>
</organism>
<evidence type="ECO:0000256" key="8">
    <source>
        <dbReference type="ARBA" id="ARBA00072274"/>
    </source>
</evidence>
<dbReference type="OrthoDB" id="9812586at2"/>
<dbReference type="RefSeq" id="WP_003747736.1">
    <property type="nucleotide sequence ID" value="NZ_CM001051.1"/>
</dbReference>
<gene>
    <name evidence="11" type="ORF">NT03LS_1760</name>
</gene>
<dbReference type="PROSITE" id="PS01071">
    <property type="entry name" value="GRPE"/>
    <property type="match status" value="1"/>
</dbReference>
<evidence type="ECO:0000256" key="7">
    <source>
        <dbReference type="ARBA" id="ARBA00053401"/>
    </source>
</evidence>
<evidence type="ECO:0000313" key="12">
    <source>
        <dbReference type="Proteomes" id="UP000004302"/>
    </source>
</evidence>
<dbReference type="SUPFAM" id="SSF51064">
    <property type="entry name" value="Head domain of nucleotide exchange factor GrpE"/>
    <property type="match status" value="1"/>
</dbReference>
<protein>
    <recommendedName>
        <fullName evidence="8 9">Protein GrpE</fullName>
    </recommendedName>
</protein>
<dbReference type="GO" id="GO:0042803">
    <property type="term" value="F:protein homodimerization activity"/>
    <property type="evidence" value="ECO:0007669"/>
    <property type="project" value="InterPro"/>
</dbReference>
<sequence>EKEGIEVIPAVGEQFDPNFHQAVMQDSDENAASNEITAELQKGYKLKDRVIRPSMVKVNQ</sequence>
<comment type="subunit">
    <text evidence="3">Homodimer.</text>
</comment>
<dbReference type="Proteomes" id="UP000004302">
    <property type="component" value="Chromosome"/>
</dbReference>
<accession>E3ZQL2</accession>
<keyword evidence="5 9" id="KW-0346">Stress response</keyword>